<reference evidence="2" key="1">
    <citation type="submission" date="2023-03" db="EMBL/GenBank/DDBJ databases">
        <title>Massive genome expansion in bonnet fungi (Mycena s.s.) driven by repeated elements and novel gene families across ecological guilds.</title>
        <authorList>
            <consortium name="Lawrence Berkeley National Laboratory"/>
            <person name="Harder C.B."/>
            <person name="Miyauchi S."/>
            <person name="Viragh M."/>
            <person name="Kuo A."/>
            <person name="Thoen E."/>
            <person name="Andreopoulos B."/>
            <person name="Lu D."/>
            <person name="Skrede I."/>
            <person name="Drula E."/>
            <person name="Henrissat B."/>
            <person name="Morin E."/>
            <person name="Kohler A."/>
            <person name="Barry K."/>
            <person name="LaButti K."/>
            <person name="Morin E."/>
            <person name="Salamov A."/>
            <person name="Lipzen A."/>
            <person name="Mereny Z."/>
            <person name="Hegedus B."/>
            <person name="Baldrian P."/>
            <person name="Stursova M."/>
            <person name="Weitz H."/>
            <person name="Taylor A."/>
            <person name="Grigoriev I.V."/>
            <person name="Nagy L.G."/>
            <person name="Martin F."/>
            <person name="Kauserud H."/>
        </authorList>
    </citation>
    <scope>NUCLEOTIDE SEQUENCE</scope>
    <source>
        <strain evidence="2">CBHHK200</strain>
    </source>
</reference>
<protein>
    <submittedName>
        <fullName evidence="2">Uncharacterized protein</fullName>
    </submittedName>
</protein>
<comment type="caution">
    <text evidence="2">The sequence shown here is derived from an EMBL/GenBank/DDBJ whole genome shotgun (WGS) entry which is preliminary data.</text>
</comment>
<feature type="region of interest" description="Disordered" evidence="1">
    <location>
        <begin position="269"/>
        <end position="288"/>
    </location>
</feature>
<evidence type="ECO:0000313" key="2">
    <source>
        <dbReference type="EMBL" id="KAJ7040645.1"/>
    </source>
</evidence>
<proteinExistence type="predicted"/>
<dbReference type="AlphaFoldDB" id="A0AAD6T8Y8"/>
<evidence type="ECO:0000313" key="3">
    <source>
        <dbReference type="Proteomes" id="UP001218188"/>
    </source>
</evidence>
<gene>
    <name evidence="2" type="ORF">C8F04DRAFT_1309190</name>
</gene>
<keyword evidence="3" id="KW-1185">Reference proteome</keyword>
<sequence length="448" mass="49914">MQVGAYLPTEQRHARKLDFRRARTTEEWQRQATKNRDNMFRFHGERRRLRLSTVPTSDIRHSVMPTRRRRLCVCWGTWPWRLTDSLIKSSSSLLRSIFDLHFGLVALRSTSTIIALHLAIDRMADKDTLGTALAGPGCLLVYEVISAEERKKGILNHSSPSLCAHDLLQTTNTDFNDIGGPPDLREDLRADPALQSEPAIYDTYASAVHKKNLLGSGFSDSSDTRHRIAESRPDAYVYARCGKEDTDVGGPDVSAYERIYELIEPDSPDATTQTQLTRPGVHVSPHKPTSAFKASTGQNLRGPHKSLEAVPPTAFVSRVDITGARRAIKLCGVVNLVNWGPPIACMANCEVIAMQLGRAVDRDSPENCISQGIPNYLDGRAVNFNYAMYLLSDTWCWILSLYDLDGDAREDDITDGRRQEASGVSPRIVLLQCGVLNPLVCMPHFTLL</sequence>
<name>A0AAD6T8Y8_9AGAR</name>
<dbReference type="EMBL" id="JARJCM010000020">
    <property type="protein sequence ID" value="KAJ7040645.1"/>
    <property type="molecule type" value="Genomic_DNA"/>
</dbReference>
<organism evidence="2 3">
    <name type="scientific">Mycena alexandri</name>
    <dbReference type="NCBI Taxonomy" id="1745969"/>
    <lineage>
        <taxon>Eukaryota</taxon>
        <taxon>Fungi</taxon>
        <taxon>Dikarya</taxon>
        <taxon>Basidiomycota</taxon>
        <taxon>Agaricomycotina</taxon>
        <taxon>Agaricomycetes</taxon>
        <taxon>Agaricomycetidae</taxon>
        <taxon>Agaricales</taxon>
        <taxon>Marasmiineae</taxon>
        <taxon>Mycenaceae</taxon>
        <taxon>Mycena</taxon>
    </lineage>
</organism>
<accession>A0AAD6T8Y8</accession>
<evidence type="ECO:0000256" key="1">
    <source>
        <dbReference type="SAM" id="MobiDB-lite"/>
    </source>
</evidence>
<dbReference type="Proteomes" id="UP001218188">
    <property type="component" value="Unassembled WGS sequence"/>
</dbReference>